<protein>
    <recommendedName>
        <fullName evidence="4">DUF2007 domain-containing protein</fullName>
    </recommendedName>
</protein>
<dbReference type="EMBL" id="CP011797">
    <property type="protein sequence ID" value="ATX75970.1"/>
    <property type="molecule type" value="Genomic_DNA"/>
</dbReference>
<sequence length="121" mass="13893">MAKLAFRLNNVPVEEADLVRSLLVDQEIDFYETTAGRWGISVAAIWVKTDEEFTRARELIEQFQVGHSRAMRDQYTEDVNAGRVPTLWQLLRASPVIFITYWLLIGAVVVISVLPIYGYFN</sequence>
<keyword evidence="3" id="KW-1185">Reference proteome</keyword>
<keyword evidence="1" id="KW-0472">Membrane</keyword>
<feature type="transmembrane region" description="Helical" evidence="1">
    <location>
        <begin position="96"/>
        <end position="120"/>
    </location>
</feature>
<dbReference type="RefSeq" id="WP_100256345.1">
    <property type="nucleotide sequence ID" value="NZ_CP011797.1"/>
</dbReference>
<dbReference type="AlphaFoldDB" id="A0A2K8KM88"/>
<proteinExistence type="predicted"/>
<evidence type="ECO:0008006" key="4">
    <source>
        <dbReference type="Google" id="ProtNLM"/>
    </source>
</evidence>
<reference evidence="2 3" key="1">
    <citation type="journal article" date="2017" name="Environ. Microbiol.">
        <title>Genomic and physiological analyses of 'Reinekea forsetii' reveal a versatile opportunistic lifestyle during spring algae blooms.</title>
        <authorList>
            <person name="Avci B."/>
            <person name="Hahnke R.L."/>
            <person name="Chafee M."/>
            <person name="Fischer T."/>
            <person name="Gruber-Vodicka H."/>
            <person name="Tegetmeyer H.E."/>
            <person name="Harder J."/>
            <person name="Fuchs B.M."/>
            <person name="Amann R.I."/>
            <person name="Teeling H."/>
        </authorList>
    </citation>
    <scope>NUCLEOTIDE SEQUENCE [LARGE SCALE GENOMIC DNA]</scope>
    <source>
        <strain evidence="2 3">Hel1_31_D35</strain>
    </source>
</reference>
<accession>A0A2K8KM88</accession>
<dbReference type="OrthoDB" id="5569385at2"/>
<evidence type="ECO:0000313" key="3">
    <source>
        <dbReference type="Proteomes" id="UP000229757"/>
    </source>
</evidence>
<keyword evidence="1" id="KW-0812">Transmembrane</keyword>
<dbReference type="Proteomes" id="UP000229757">
    <property type="component" value="Chromosome"/>
</dbReference>
<name>A0A2K8KM88_9GAMM</name>
<evidence type="ECO:0000256" key="1">
    <source>
        <dbReference type="SAM" id="Phobius"/>
    </source>
</evidence>
<dbReference type="InterPro" id="IPR046162">
    <property type="entry name" value="DUF6164"/>
</dbReference>
<organism evidence="2 3">
    <name type="scientific">Reinekea forsetii</name>
    <dbReference type="NCBI Taxonomy" id="1336806"/>
    <lineage>
        <taxon>Bacteria</taxon>
        <taxon>Pseudomonadati</taxon>
        <taxon>Pseudomonadota</taxon>
        <taxon>Gammaproteobacteria</taxon>
        <taxon>Oceanospirillales</taxon>
        <taxon>Saccharospirillaceae</taxon>
        <taxon>Reinekea</taxon>
    </lineage>
</organism>
<dbReference type="KEGG" id="rfo:REIFOR_00802"/>
<evidence type="ECO:0000313" key="2">
    <source>
        <dbReference type="EMBL" id="ATX75970.1"/>
    </source>
</evidence>
<gene>
    <name evidence="2" type="ORF">REIFOR_00802</name>
</gene>
<keyword evidence="1" id="KW-1133">Transmembrane helix</keyword>
<dbReference type="Pfam" id="PF19661">
    <property type="entry name" value="DUF6164"/>
    <property type="match status" value="1"/>
</dbReference>